<dbReference type="STRING" id="282197.SAMN04488517_101303"/>
<dbReference type="Gene3D" id="3.30.310.70">
    <property type="entry name" value="TT1751-like domain"/>
    <property type="match status" value="1"/>
</dbReference>
<dbReference type="SUPFAM" id="SSF103247">
    <property type="entry name" value="TT1751-like"/>
    <property type="match status" value="1"/>
</dbReference>
<dbReference type="AlphaFoldDB" id="A0A0M6XJT1"/>
<evidence type="ECO:0008006" key="4">
    <source>
        <dbReference type="Google" id="ProtNLM"/>
    </source>
</evidence>
<name>A0A0M6XJT1_9RHOB</name>
<gene>
    <name evidence="2" type="ORF">JAN5088_00114</name>
</gene>
<protein>
    <recommendedName>
        <fullName evidence="4">DUF302 domain-containing protein</fullName>
    </recommendedName>
</protein>
<organism evidence="2 3">
    <name type="scientific">Jannaschia rubra</name>
    <dbReference type="NCBI Taxonomy" id="282197"/>
    <lineage>
        <taxon>Bacteria</taxon>
        <taxon>Pseudomonadati</taxon>
        <taxon>Pseudomonadota</taxon>
        <taxon>Alphaproteobacteria</taxon>
        <taxon>Rhodobacterales</taxon>
        <taxon>Roseobacteraceae</taxon>
        <taxon>Jannaschia</taxon>
    </lineage>
</organism>
<proteinExistence type="predicted"/>
<keyword evidence="1" id="KW-0732">Signal</keyword>
<feature type="chain" id="PRO_5005807176" description="DUF302 domain-containing protein" evidence="1">
    <location>
        <begin position="20"/>
        <end position="143"/>
    </location>
</feature>
<feature type="signal peptide" evidence="1">
    <location>
        <begin position="1"/>
        <end position="19"/>
    </location>
</feature>
<dbReference type="EMBL" id="CXPG01000009">
    <property type="protein sequence ID" value="CTQ31359.1"/>
    <property type="molecule type" value="Genomic_DNA"/>
</dbReference>
<dbReference type="OrthoDB" id="7363179at2"/>
<accession>A0A0M6XJT1</accession>
<evidence type="ECO:0000256" key="1">
    <source>
        <dbReference type="SAM" id="SignalP"/>
    </source>
</evidence>
<dbReference type="InterPro" id="IPR035923">
    <property type="entry name" value="TT1751-like_sf"/>
</dbReference>
<evidence type="ECO:0000313" key="2">
    <source>
        <dbReference type="EMBL" id="CTQ31359.1"/>
    </source>
</evidence>
<keyword evidence="3" id="KW-1185">Reference proteome</keyword>
<dbReference type="Proteomes" id="UP000048908">
    <property type="component" value="Unassembled WGS sequence"/>
</dbReference>
<sequence length="143" mass="14851">MRTLTFAAVMAVAGTCAMADDIATEVFEGDVGDAAFAVENAIVDAGLVIDYVSNVGDMLDRTGADLDLGPSPVGAEAKIFVFCSALVSREVMEADPMNVSNCPYGIFVADIDGATVVGHRRYAAETMEPVNVLLSDIVAAAIE</sequence>
<reference evidence="2 3" key="1">
    <citation type="submission" date="2015-07" db="EMBL/GenBank/DDBJ databases">
        <authorList>
            <person name="Noorani M."/>
        </authorList>
    </citation>
    <scope>NUCLEOTIDE SEQUENCE [LARGE SCALE GENOMIC DNA]</scope>
    <source>
        <strain evidence="2 3">CECT 5088</strain>
    </source>
</reference>
<evidence type="ECO:0000313" key="3">
    <source>
        <dbReference type="Proteomes" id="UP000048908"/>
    </source>
</evidence>
<dbReference type="RefSeq" id="WP_055680854.1">
    <property type="nucleotide sequence ID" value="NZ_CANMUL010000006.1"/>
</dbReference>